<dbReference type="InterPro" id="IPR027080">
    <property type="entry name" value="Unc-13"/>
</dbReference>
<dbReference type="GO" id="GO:0043195">
    <property type="term" value="C:terminal bouton"/>
    <property type="evidence" value="ECO:0007669"/>
    <property type="project" value="TreeGrafter"/>
</dbReference>
<protein>
    <submittedName>
        <fullName evidence="1">Uncharacterized protein</fullName>
    </submittedName>
</protein>
<dbReference type="PANTHER" id="PTHR10480:SF12">
    <property type="entry name" value="UNC-13, ISOFORM E"/>
    <property type="match status" value="1"/>
</dbReference>
<dbReference type="GO" id="GO:0016081">
    <property type="term" value="P:synaptic vesicle docking"/>
    <property type="evidence" value="ECO:0007669"/>
    <property type="project" value="TreeGrafter"/>
</dbReference>
<dbReference type="GO" id="GO:0098831">
    <property type="term" value="C:presynaptic active zone cytoplasmic component"/>
    <property type="evidence" value="ECO:0007669"/>
    <property type="project" value="TreeGrafter"/>
</dbReference>
<dbReference type="GO" id="GO:0030672">
    <property type="term" value="C:synaptic vesicle membrane"/>
    <property type="evidence" value="ECO:0007669"/>
    <property type="project" value="TreeGrafter"/>
</dbReference>
<dbReference type="GO" id="GO:0031594">
    <property type="term" value="C:neuromuscular junction"/>
    <property type="evidence" value="ECO:0007669"/>
    <property type="project" value="TreeGrafter"/>
</dbReference>
<proteinExistence type="predicted"/>
<dbReference type="GO" id="GO:0099525">
    <property type="term" value="P:presynaptic dense core vesicle exocytosis"/>
    <property type="evidence" value="ECO:0007669"/>
    <property type="project" value="TreeGrafter"/>
</dbReference>
<organism evidence="1 2">
    <name type="scientific">Ancylostoma duodenale</name>
    <dbReference type="NCBI Taxonomy" id="51022"/>
    <lineage>
        <taxon>Eukaryota</taxon>
        <taxon>Metazoa</taxon>
        <taxon>Ecdysozoa</taxon>
        <taxon>Nematoda</taxon>
        <taxon>Chromadorea</taxon>
        <taxon>Rhabditida</taxon>
        <taxon>Rhabditina</taxon>
        <taxon>Rhabditomorpha</taxon>
        <taxon>Strongyloidea</taxon>
        <taxon>Ancylostomatidae</taxon>
        <taxon>Ancylostomatinae</taxon>
        <taxon>Ancylostoma</taxon>
    </lineage>
</organism>
<dbReference type="OrthoDB" id="5820073at2759"/>
<dbReference type="GO" id="GO:0061789">
    <property type="term" value="P:dense core granule priming"/>
    <property type="evidence" value="ECO:0007669"/>
    <property type="project" value="TreeGrafter"/>
</dbReference>
<gene>
    <name evidence="1" type="ORF">ANCDUO_18776</name>
</gene>
<dbReference type="GO" id="GO:0035249">
    <property type="term" value="P:synaptic transmission, glutamatergic"/>
    <property type="evidence" value="ECO:0007669"/>
    <property type="project" value="TreeGrafter"/>
</dbReference>
<reference evidence="1 2" key="1">
    <citation type="submission" date="2013-12" db="EMBL/GenBank/DDBJ databases">
        <title>Draft genome of the parsitic nematode Ancylostoma duodenale.</title>
        <authorList>
            <person name="Mitreva M."/>
        </authorList>
    </citation>
    <scope>NUCLEOTIDE SEQUENCE [LARGE SCALE GENOMIC DNA]</scope>
    <source>
        <strain evidence="1 2">Zhejiang</strain>
    </source>
</reference>
<dbReference type="GO" id="GO:0019992">
    <property type="term" value="F:diacylglycerol binding"/>
    <property type="evidence" value="ECO:0007669"/>
    <property type="project" value="InterPro"/>
</dbReference>
<name>A0A0C2FRD7_9BILA</name>
<sequence>MSMLPLGAAEKSSKHGEGERIQSLVAVVCDRMKIQEKNKPEIFETIRTVFGVDERTQQKL</sequence>
<dbReference type="EMBL" id="KN747524">
    <property type="protein sequence ID" value="KIH51140.1"/>
    <property type="molecule type" value="Genomic_DNA"/>
</dbReference>
<evidence type="ECO:0000313" key="2">
    <source>
        <dbReference type="Proteomes" id="UP000054047"/>
    </source>
</evidence>
<dbReference type="GO" id="GO:0016082">
    <property type="term" value="P:synaptic vesicle priming"/>
    <property type="evidence" value="ECO:0007669"/>
    <property type="project" value="TreeGrafter"/>
</dbReference>
<accession>A0A0C2FRD7</accession>
<evidence type="ECO:0000313" key="1">
    <source>
        <dbReference type="EMBL" id="KIH51140.1"/>
    </source>
</evidence>
<dbReference type="GO" id="GO:0042734">
    <property type="term" value="C:presynaptic membrane"/>
    <property type="evidence" value="ECO:0007669"/>
    <property type="project" value="TreeGrafter"/>
</dbReference>
<dbReference type="AlphaFoldDB" id="A0A0C2FRD7"/>
<dbReference type="GO" id="GO:0005516">
    <property type="term" value="F:calmodulin binding"/>
    <property type="evidence" value="ECO:0007669"/>
    <property type="project" value="TreeGrafter"/>
</dbReference>
<dbReference type="PANTHER" id="PTHR10480">
    <property type="entry name" value="PROTEIN UNC-13 HOMOLOG"/>
    <property type="match status" value="1"/>
</dbReference>
<keyword evidence="2" id="KW-1185">Reference proteome</keyword>
<dbReference type="Proteomes" id="UP000054047">
    <property type="component" value="Unassembled WGS sequence"/>
</dbReference>
<dbReference type="GO" id="GO:0017075">
    <property type="term" value="F:syntaxin-1 binding"/>
    <property type="evidence" value="ECO:0007669"/>
    <property type="project" value="TreeGrafter"/>
</dbReference>